<evidence type="ECO:0000313" key="1">
    <source>
        <dbReference type="EMBL" id="ARF09067.1"/>
    </source>
</evidence>
<accession>A0A1V0SBG9</accession>
<reference evidence="1" key="1">
    <citation type="journal article" date="2017" name="Science">
        <title>Giant viruses with an expanded complement of translation system components.</title>
        <authorList>
            <person name="Schulz F."/>
            <person name="Yutin N."/>
            <person name="Ivanova N.N."/>
            <person name="Ortega D.R."/>
            <person name="Lee T.K."/>
            <person name="Vierheilig J."/>
            <person name="Daims H."/>
            <person name="Horn M."/>
            <person name="Wagner M."/>
            <person name="Jensen G.J."/>
            <person name="Kyrpides N.C."/>
            <person name="Koonin E.V."/>
            <person name="Woyke T."/>
        </authorList>
    </citation>
    <scope>NUCLEOTIDE SEQUENCE</scope>
    <source>
        <strain evidence="1">CTV1</strain>
    </source>
</reference>
<dbReference type="EMBL" id="KY684084">
    <property type="protein sequence ID" value="ARF09067.1"/>
    <property type="molecule type" value="Genomic_DNA"/>
</dbReference>
<sequence>MLSNNSIKYGNIGVCSLHGITDENCYIKLKKNQTVIINFFSNIATQAFEEFEDETVFYDKNSIDISAKDKTVPEYYLWNKLFENVKKCSYENFDHNECLNKTVNLLNKMNPENKFGLFTGNDIDYKLLSNPILQRNISVDYVPNILLYRDNKDRDFAQYFYDYTENKTFLFRKNINQGTKYIISLKELIEKYYNDNEFILFVTSCRTPKNDISRGQIHNGIIIDHNFQIENYLMSKEESQLTKKNFMTVYNYYKKYFRDVEGFEFLIKNLNNKELNVMFNFIKTNELLNEILQLRKYKKKFNNMNNIEKIKENSKTKYFTDILEDLQKILNRCKYIDISKNREYHINYSLYELSHTNILEVPEFDDMSLNNHKNNVTTIENIYRTNFGYIVKQLKKIFNLYYDNKINDDQAYNCFNITSLLILVFQIMISQYSKYIKNDFVNLYSNFTDIIQVIFDAVINPSVLNNKLNPLYAFLNEFVNKQKDKFIKLKKQSNSFINICVIFYEIKQMLLDKKNDLFDNPYILNGFNYEMKNKEAGEIYKQILYYMQKLMFLKSFLIENQLEDITVTNNIFDNILDLSLEIIVKSAVKIYYSENLNTAVIKKYNVDYLLVEHEEEKDENISFLFNNVKKAEKEIDDMGFVKNLVSVKKLNIKRETYDYLAQKIDYDVTMNPCFLYEFVGMMRAKDLFKLSSSCYKRENTNELRKKILENMLNKYSF</sequence>
<name>A0A1V0SBG9_9VIRU</name>
<proteinExistence type="predicted"/>
<organism evidence="1">
    <name type="scientific">Catovirus CTV1</name>
    <dbReference type="NCBI Taxonomy" id="1977631"/>
    <lineage>
        <taxon>Viruses</taxon>
        <taxon>Varidnaviria</taxon>
        <taxon>Bamfordvirae</taxon>
        <taxon>Nucleocytoviricota</taxon>
        <taxon>Megaviricetes</taxon>
        <taxon>Imitervirales</taxon>
        <taxon>Mimiviridae</taxon>
        <taxon>Klosneuvirinae</taxon>
        <taxon>Catovirus</taxon>
    </lineage>
</organism>
<gene>
    <name evidence="1" type="ORF">Catovirus_2_16</name>
</gene>
<protein>
    <submittedName>
        <fullName evidence="1">Uncharacterized protein</fullName>
    </submittedName>
</protein>